<organism evidence="1 2">
    <name type="scientific">Avena sativa</name>
    <name type="common">Oat</name>
    <dbReference type="NCBI Taxonomy" id="4498"/>
    <lineage>
        <taxon>Eukaryota</taxon>
        <taxon>Viridiplantae</taxon>
        <taxon>Streptophyta</taxon>
        <taxon>Embryophyta</taxon>
        <taxon>Tracheophyta</taxon>
        <taxon>Spermatophyta</taxon>
        <taxon>Magnoliopsida</taxon>
        <taxon>Liliopsida</taxon>
        <taxon>Poales</taxon>
        <taxon>Poaceae</taxon>
        <taxon>BOP clade</taxon>
        <taxon>Pooideae</taxon>
        <taxon>Poodae</taxon>
        <taxon>Poeae</taxon>
        <taxon>Poeae Chloroplast Group 1 (Aveneae type)</taxon>
        <taxon>Aveninae</taxon>
        <taxon>Avena</taxon>
    </lineage>
</organism>
<protein>
    <submittedName>
        <fullName evidence="1">Uncharacterized protein</fullName>
    </submittedName>
</protein>
<dbReference type="EnsemblPlants" id="AVESA.00010b.r2.2DG0358470.1">
    <property type="protein sequence ID" value="AVESA.00010b.r2.2DG0358470.1.CDS"/>
    <property type="gene ID" value="AVESA.00010b.r2.2DG0358470"/>
</dbReference>
<keyword evidence="2" id="KW-1185">Reference proteome</keyword>
<sequence length="516" mass="58266">MKRPRHADRLSALPDKALECILSSLASDEATRTSVLSRRWRRVCAAVPIVDLADPKEGNRDTSSEKLLPVCFNQKVTGAILGKAPGTPLRTLRLDAFHPPHDLLDQWILTATCSGAEDIDVKLRYWHDNERSPCPFGSSKNASQDLDGNETSSYVKTQHRLFRCSTLRRLRLTNWTLDLPQLHVVVSSLETLCLSRIVDPNRLLPQLLSNCPRLADLTLQECPSIKEISVESPHLRSFTMICCHHANRIKLHGSCLRSLHYKGGLPTDTLFEVENYQGVAALTIEICEDLSNRESTEVAPVTALITRFTKLTYLHLSLRPSMAYHCGLFADAVRRLPLRQLHLHGCFLNDHAVRSIAVLLRDTQNLEVLSLFLLDPKPQEKRSFCISDDESDTEPKDDNNASTFSSIQGNRLRAATVEYITINQEFPHNAWHRACDYSNIILGFFHERKNQLNNQTNLLLHRHKLTTQLSTSFSASYNANDPVTRRARILSRRSAVRNKILACHPLQLIAMVVGPC</sequence>
<evidence type="ECO:0000313" key="2">
    <source>
        <dbReference type="Proteomes" id="UP001732700"/>
    </source>
</evidence>
<accession>A0ACD5V1B6</accession>
<evidence type="ECO:0000313" key="1">
    <source>
        <dbReference type="EnsemblPlants" id="AVESA.00010b.r2.2DG0358470.1.CDS"/>
    </source>
</evidence>
<proteinExistence type="predicted"/>
<dbReference type="Proteomes" id="UP001732700">
    <property type="component" value="Chromosome 2D"/>
</dbReference>
<name>A0ACD5V1B6_AVESA</name>
<reference evidence="1" key="2">
    <citation type="submission" date="2025-09" db="UniProtKB">
        <authorList>
            <consortium name="EnsemblPlants"/>
        </authorList>
    </citation>
    <scope>IDENTIFICATION</scope>
</reference>
<reference evidence="1" key="1">
    <citation type="submission" date="2021-05" db="EMBL/GenBank/DDBJ databases">
        <authorList>
            <person name="Scholz U."/>
            <person name="Mascher M."/>
            <person name="Fiebig A."/>
        </authorList>
    </citation>
    <scope>NUCLEOTIDE SEQUENCE [LARGE SCALE GENOMIC DNA]</scope>
</reference>